<feature type="compositionally biased region" description="Low complexity" evidence="1">
    <location>
        <begin position="61"/>
        <end position="74"/>
    </location>
</feature>
<feature type="region of interest" description="Disordered" evidence="1">
    <location>
        <begin position="144"/>
        <end position="168"/>
    </location>
</feature>
<dbReference type="AlphaFoldDB" id="A0AAD7P3P8"/>
<evidence type="ECO:0000313" key="3">
    <source>
        <dbReference type="Proteomes" id="UP001215598"/>
    </source>
</evidence>
<feature type="compositionally biased region" description="Low complexity" evidence="1">
    <location>
        <begin position="447"/>
        <end position="458"/>
    </location>
</feature>
<evidence type="ECO:0000256" key="1">
    <source>
        <dbReference type="SAM" id="MobiDB-lite"/>
    </source>
</evidence>
<feature type="compositionally biased region" description="Polar residues" evidence="1">
    <location>
        <begin position="34"/>
        <end position="44"/>
    </location>
</feature>
<feature type="compositionally biased region" description="Low complexity" evidence="1">
    <location>
        <begin position="325"/>
        <end position="344"/>
    </location>
</feature>
<accession>A0AAD7P3P8</accession>
<feature type="compositionally biased region" description="Polar residues" evidence="1">
    <location>
        <begin position="277"/>
        <end position="288"/>
    </location>
</feature>
<protein>
    <submittedName>
        <fullName evidence="2">Uncharacterized protein</fullName>
    </submittedName>
</protein>
<gene>
    <name evidence="2" type="ORF">B0H16DRAFT_1681530</name>
</gene>
<feature type="compositionally biased region" description="Polar residues" evidence="1">
    <location>
        <begin position="558"/>
        <end position="567"/>
    </location>
</feature>
<feature type="region of interest" description="Disordered" evidence="1">
    <location>
        <begin position="542"/>
        <end position="626"/>
    </location>
</feature>
<evidence type="ECO:0000313" key="2">
    <source>
        <dbReference type="EMBL" id="KAJ7786525.1"/>
    </source>
</evidence>
<keyword evidence="3" id="KW-1185">Reference proteome</keyword>
<feature type="compositionally biased region" description="Low complexity" evidence="1">
    <location>
        <begin position="377"/>
        <end position="395"/>
    </location>
</feature>
<feature type="compositionally biased region" description="Polar residues" evidence="1">
    <location>
        <begin position="145"/>
        <end position="168"/>
    </location>
</feature>
<sequence length="683" mass="74167">MSSTLSHDPPRSWWQKAPSPAPDFPSEKPHSHSKQSGIKFNNLATAMGFKPKKTHPPPLTLRPTVTPTTTLLAPRIEPHLRRPNTAPSVGIGRPPSNSVSSARSLADSVEPSTPKTPEDLPQTRRGSLLTLSDSDPFAARVVSVHSPSDPNRLSAFSNSSANETKSNELANRVSYASSSSQSFRLGGDLSPLSILSPASEAGSPYMRLSNKVSGHSLRRKNGETWLSNLGGAESNRFSQPDPPPKPRPVMRARGMTDAGIEQRTNFLRGDPSILRSPKSSSTGHQASSPGLVAREISLSRPAPPPSHDLPPPPLSARDIVQGRHSAGTASTSSLTFSSEFSPISPRAKGKQQASPKADESGWEPEAPRPRTLKKVISHQSLKRNQSSSSISSPNPSTAPLPDIAPLKVRKQRSFHQPRLPVPAVPLQFPLAEQRTPDSAQSTRKRLFSASSSRRPSQSTLALTDDLRPALSDSEQSVSCWIDTDQPPVSPSISPHEYTPQQIMSPAEMLQVEASVDAAYQRPRTESILSAQSALSDFETDFGLSPSSTFGGGRKRSTSVRSNATSMTEGHEYYNQSLAPQPPSPPILMSLPPPPRRRARPSISRSQSDVVAHAPLPPPPRKYVRPKISVEERIHRHSIMRKSSFLNFEDETDKDPPPSLPTKGSFLDLTRDSFDSMRSDDSDY</sequence>
<feature type="compositionally biased region" description="Pro residues" evidence="1">
    <location>
        <begin position="301"/>
        <end position="314"/>
    </location>
</feature>
<feature type="compositionally biased region" description="Basic and acidic residues" evidence="1">
    <location>
        <begin position="668"/>
        <end position="683"/>
    </location>
</feature>
<feature type="region of interest" description="Disordered" evidence="1">
    <location>
        <begin position="1"/>
        <end position="129"/>
    </location>
</feature>
<feature type="region of interest" description="Disordered" evidence="1">
    <location>
        <begin position="225"/>
        <end position="475"/>
    </location>
</feature>
<proteinExistence type="predicted"/>
<dbReference type="Proteomes" id="UP001215598">
    <property type="component" value="Unassembled WGS sequence"/>
</dbReference>
<reference evidence="2" key="1">
    <citation type="submission" date="2023-03" db="EMBL/GenBank/DDBJ databases">
        <title>Massive genome expansion in bonnet fungi (Mycena s.s.) driven by repeated elements and novel gene families across ecological guilds.</title>
        <authorList>
            <consortium name="Lawrence Berkeley National Laboratory"/>
            <person name="Harder C.B."/>
            <person name="Miyauchi S."/>
            <person name="Viragh M."/>
            <person name="Kuo A."/>
            <person name="Thoen E."/>
            <person name="Andreopoulos B."/>
            <person name="Lu D."/>
            <person name="Skrede I."/>
            <person name="Drula E."/>
            <person name="Henrissat B."/>
            <person name="Morin E."/>
            <person name="Kohler A."/>
            <person name="Barry K."/>
            <person name="LaButti K."/>
            <person name="Morin E."/>
            <person name="Salamov A."/>
            <person name="Lipzen A."/>
            <person name="Mereny Z."/>
            <person name="Hegedus B."/>
            <person name="Baldrian P."/>
            <person name="Stursova M."/>
            <person name="Weitz H."/>
            <person name="Taylor A."/>
            <person name="Grigoriev I.V."/>
            <person name="Nagy L.G."/>
            <person name="Martin F."/>
            <person name="Kauserud H."/>
        </authorList>
    </citation>
    <scope>NUCLEOTIDE SEQUENCE</scope>
    <source>
        <strain evidence="2">CBHHK182m</strain>
    </source>
</reference>
<organism evidence="2 3">
    <name type="scientific">Mycena metata</name>
    <dbReference type="NCBI Taxonomy" id="1033252"/>
    <lineage>
        <taxon>Eukaryota</taxon>
        <taxon>Fungi</taxon>
        <taxon>Dikarya</taxon>
        <taxon>Basidiomycota</taxon>
        <taxon>Agaricomycotina</taxon>
        <taxon>Agaricomycetes</taxon>
        <taxon>Agaricomycetidae</taxon>
        <taxon>Agaricales</taxon>
        <taxon>Marasmiineae</taxon>
        <taxon>Mycenaceae</taxon>
        <taxon>Mycena</taxon>
    </lineage>
</organism>
<dbReference type="EMBL" id="JARKIB010000001">
    <property type="protein sequence ID" value="KAJ7786525.1"/>
    <property type="molecule type" value="Genomic_DNA"/>
</dbReference>
<feature type="compositionally biased region" description="Pro residues" evidence="1">
    <location>
        <begin position="579"/>
        <end position="593"/>
    </location>
</feature>
<name>A0AAD7P3P8_9AGAR</name>
<comment type="caution">
    <text evidence="2">The sequence shown here is derived from an EMBL/GenBank/DDBJ whole genome shotgun (WGS) entry which is preliminary data.</text>
</comment>
<feature type="region of interest" description="Disordered" evidence="1">
    <location>
        <begin position="643"/>
        <end position="683"/>
    </location>
</feature>